<evidence type="ECO:0008006" key="3">
    <source>
        <dbReference type="Google" id="ProtNLM"/>
    </source>
</evidence>
<evidence type="ECO:0000313" key="1">
    <source>
        <dbReference type="EMBL" id="GAJ46536.1"/>
    </source>
</evidence>
<dbReference type="AlphaFoldDB" id="A0A023DYJ7"/>
<gene>
    <name evidence="1" type="ORF">HE1_00871</name>
</gene>
<keyword evidence="2" id="KW-1185">Reference proteome</keyword>
<reference evidence="1 2" key="1">
    <citation type="journal article" date="2014" name="FEMS Microbiol. Lett.">
        <title>Draft genome sequences of three Holospora species (Holospora obtusa, Holospora undulata, and Holospora elegans), endonuclear symbiotic bacteria of the ciliate Paramecium caudatum.</title>
        <authorList>
            <person name="Dohra H."/>
            <person name="Tanaka K."/>
            <person name="Suzuki T."/>
            <person name="Fujishima M."/>
            <person name="Suzuki H."/>
        </authorList>
    </citation>
    <scope>NUCLEOTIDE SEQUENCE [LARGE SCALE GENOMIC DNA]</scope>
    <source>
        <strain evidence="1 2">E1</strain>
    </source>
</reference>
<proteinExistence type="predicted"/>
<sequence length="87" mass="10131">MRLTVASLKTLKTFFDQLKDAYPKATNVHLIFDQGPYKQRHPKAAKERGIKVHYLPFPTSPNLPPIFRLNDYTIKKMKILCLGLKYL</sequence>
<organism evidence="1 2">
    <name type="scientific">Holospora elegans E1</name>
    <dbReference type="NCBI Taxonomy" id="1427503"/>
    <lineage>
        <taxon>Bacteria</taxon>
        <taxon>Pseudomonadati</taxon>
        <taxon>Pseudomonadota</taxon>
        <taxon>Alphaproteobacteria</taxon>
        <taxon>Holosporales</taxon>
        <taxon>Holosporaceae</taxon>
        <taxon>Holospora</taxon>
    </lineage>
</organism>
<comment type="caution">
    <text evidence="1">The sequence shown here is derived from an EMBL/GenBank/DDBJ whole genome shotgun (WGS) entry which is preliminary data.</text>
</comment>
<protein>
    <recommendedName>
        <fullName evidence="3">Tc1-like transposase DDE domain-containing protein</fullName>
    </recommendedName>
</protein>
<evidence type="ECO:0000313" key="2">
    <source>
        <dbReference type="Proteomes" id="UP000024842"/>
    </source>
</evidence>
<accession>A0A023DYJ7</accession>
<name>A0A023DYJ7_9PROT</name>
<dbReference type="EMBL" id="BAUP01000109">
    <property type="protein sequence ID" value="GAJ46536.1"/>
    <property type="molecule type" value="Genomic_DNA"/>
</dbReference>
<dbReference type="Proteomes" id="UP000024842">
    <property type="component" value="Unassembled WGS sequence"/>
</dbReference>